<dbReference type="Gene3D" id="3.40.50.300">
    <property type="entry name" value="P-loop containing nucleotide triphosphate hydrolases"/>
    <property type="match status" value="1"/>
</dbReference>
<organism evidence="1 2">
    <name type="scientific">Hydrogenophaga luteola</name>
    <dbReference type="NCBI Taxonomy" id="1591122"/>
    <lineage>
        <taxon>Bacteria</taxon>
        <taxon>Pseudomonadati</taxon>
        <taxon>Pseudomonadota</taxon>
        <taxon>Betaproteobacteria</taxon>
        <taxon>Burkholderiales</taxon>
        <taxon>Comamonadaceae</taxon>
        <taxon>Hydrogenophaga</taxon>
    </lineage>
</organism>
<dbReference type="Proteomes" id="UP001595729">
    <property type="component" value="Unassembled WGS sequence"/>
</dbReference>
<proteinExistence type="predicted"/>
<dbReference type="NCBIfam" id="NF033429">
    <property type="entry name" value="ImuA_translesion"/>
    <property type="match status" value="1"/>
</dbReference>
<dbReference type="PIRSF" id="PIRSF037290">
    <property type="entry name" value="UCP037290"/>
    <property type="match status" value="1"/>
</dbReference>
<sequence length="261" mass="27257">MSLATTMPAPFIRPSGDLPASLSALVWRGDALGRPVTASCASGFGALDAALPGGGWPGFGLTELLLSPAGTLEFRLLGPALGRVCAVGREVVLVGPPHLPHLPGLLPHGVTARQLVWVQADTPAERLWATEQLVKAGSCGAVLAWLPQARPAQLRRLQVLASDHEGPVWLCRPAVAARESSAASLRLLVRPGAGWALSVDVIKRKGPPLARTLHLPAVPAGLSAVLPPRLLNLGQTAVSREADHAVVRAPTPEHRRPAVPH</sequence>
<evidence type="ECO:0000313" key="1">
    <source>
        <dbReference type="EMBL" id="MFC3684955.1"/>
    </source>
</evidence>
<dbReference type="EMBL" id="JBHRXX010000007">
    <property type="protein sequence ID" value="MFC3684955.1"/>
    <property type="molecule type" value="Genomic_DNA"/>
</dbReference>
<gene>
    <name evidence="1" type="primary">imuA</name>
    <name evidence="1" type="ORF">ACFOPI_15225</name>
</gene>
<comment type="caution">
    <text evidence="1">The sequence shown here is derived from an EMBL/GenBank/DDBJ whole genome shotgun (WGS) entry which is preliminary data.</text>
</comment>
<reference evidence="2" key="1">
    <citation type="journal article" date="2019" name="Int. J. Syst. Evol. Microbiol.">
        <title>The Global Catalogue of Microorganisms (GCM) 10K type strain sequencing project: providing services to taxonomists for standard genome sequencing and annotation.</title>
        <authorList>
            <consortium name="The Broad Institute Genomics Platform"/>
            <consortium name="The Broad Institute Genome Sequencing Center for Infectious Disease"/>
            <person name="Wu L."/>
            <person name="Ma J."/>
        </authorList>
    </citation>
    <scope>NUCLEOTIDE SEQUENCE [LARGE SCALE GENOMIC DNA]</scope>
    <source>
        <strain evidence="2">KCTC 42501</strain>
    </source>
</reference>
<protein>
    <submittedName>
        <fullName evidence="1">Translesion DNA synthesis-associated protein ImuA</fullName>
    </submittedName>
</protein>
<dbReference type="RefSeq" id="WP_382175420.1">
    <property type="nucleotide sequence ID" value="NZ_JBHRXX010000007.1"/>
</dbReference>
<dbReference type="InterPro" id="IPR017166">
    <property type="entry name" value="UCP037290"/>
</dbReference>
<dbReference type="InterPro" id="IPR047610">
    <property type="entry name" value="ImuA_translesion"/>
</dbReference>
<dbReference type="SUPFAM" id="SSF52540">
    <property type="entry name" value="P-loop containing nucleoside triphosphate hydrolases"/>
    <property type="match status" value="1"/>
</dbReference>
<evidence type="ECO:0000313" key="2">
    <source>
        <dbReference type="Proteomes" id="UP001595729"/>
    </source>
</evidence>
<name>A0ABV7W608_9BURK</name>
<keyword evidence="2" id="KW-1185">Reference proteome</keyword>
<accession>A0ABV7W608</accession>
<dbReference type="InterPro" id="IPR027417">
    <property type="entry name" value="P-loop_NTPase"/>
</dbReference>